<dbReference type="Bgee" id="ENSPPAG00000041796">
    <property type="expression patterns" value="Expressed in testis and 2 other cell types or tissues"/>
</dbReference>
<dbReference type="EMBL" id="AJFE02119595">
    <property type="status" value="NOT_ANNOTATED_CDS"/>
    <property type="molecule type" value="Genomic_DNA"/>
</dbReference>
<accession>A0A2R9C8K0</accession>
<evidence type="ECO:0000256" key="1">
    <source>
        <dbReference type="ARBA" id="ARBA00022737"/>
    </source>
</evidence>
<dbReference type="SUPFAM" id="SSF52047">
    <property type="entry name" value="RNI-like"/>
    <property type="match status" value="1"/>
</dbReference>
<dbReference type="FunFam" id="3.80.10.10:FF:000241">
    <property type="entry name" value="leucine-rich repeat-containing protein 73 isoform X1"/>
    <property type="match status" value="1"/>
</dbReference>
<dbReference type="PANTHER" id="PTHR24111:SF3">
    <property type="entry name" value="LEUCINE-RICH REPEAT-CONTAINING PROTEIN 73"/>
    <property type="match status" value="1"/>
</dbReference>
<name>A0A2R9C8K0_PANPA</name>
<keyword evidence="4" id="KW-1185">Reference proteome</keyword>
<organism evidence="3 4">
    <name type="scientific">Pan paniscus</name>
    <name type="common">Pygmy chimpanzee</name>
    <name type="synonym">Bonobo</name>
    <dbReference type="NCBI Taxonomy" id="9597"/>
    <lineage>
        <taxon>Eukaryota</taxon>
        <taxon>Metazoa</taxon>
        <taxon>Chordata</taxon>
        <taxon>Craniata</taxon>
        <taxon>Vertebrata</taxon>
        <taxon>Euteleostomi</taxon>
        <taxon>Mammalia</taxon>
        <taxon>Eutheria</taxon>
        <taxon>Euarchontoglires</taxon>
        <taxon>Primates</taxon>
        <taxon>Haplorrhini</taxon>
        <taxon>Catarrhini</taxon>
        <taxon>Hominidae</taxon>
        <taxon>Pan</taxon>
    </lineage>
</organism>
<proteinExistence type="predicted"/>
<evidence type="ECO:0000313" key="4">
    <source>
        <dbReference type="Proteomes" id="UP000240080"/>
    </source>
</evidence>
<dbReference type="InterPro" id="IPR032675">
    <property type="entry name" value="LRR_dom_sf"/>
</dbReference>
<keyword evidence="1" id="KW-0677">Repeat</keyword>
<evidence type="ECO:0000313" key="3">
    <source>
        <dbReference type="Ensembl" id="ENSPPAP00000038149.1"/>
    </source>
</evidence>
<reference evidence="3 4" key="1">
    <citation type="journal article" date="2012" name="Nature">
        <title>The bonobo genome compared with the chimpanzee and human genomes.</title>
        <authorList>
            <person name="Prufer K."/>
            <person name="Munch K."/>
            <person name="Hellmann I."/>
            <person name="Akagi K."/>
            <person name="Miller J.R."/>
            <person name="Walenz B."/>
            <person name="Koren S."/>
            <person name="Sutton G."/>
            <person name="Kodira C."/>
            <person name="Winer R."/>
            <person name="Knight J.R."/>
            <person name="Mullikin J.C."/>
            <person name="Meader S.J."/>
            <person name="Ponting C.P."/>
            <person name="Lunter G."/>
            <person name="Higashino S."/>
            <person name="Hobolth A."/>
            <person name="Dutheil J."/>
            <person name="Karakoc E."/>
            <person name="Alkan C."/>
            <person name="Sajjadian S."/>
            <person name="Catacchio C.R."/>
            <person name="Ventura M."/>
            <person name="Marques-Bonet T."/>
            <person name="Eichler E.E."/>
            <person name="Andre C."/>
            <person name="Atencia R."/>
            <person name="Mugisha L."/>
            <person name="Junhold J."/>
            <person name="Patterson N."/>
            <person name="Siebauer M."/>
            <person name="Good J.M."/>
            <person name="Fischer A."/>
            <person name="Ptak S.E."/>
            <person name="Lachmann M."/>
            <person name="Symer D.E."/>
            <person name="Mailund T."/>
            <person name="Schierup M.H."/>
            <person name="Andres A.M."/>
            <person name="Kelso J."/>
            <person name="Paabo S."/>
        </authorList>
    </citation>
    <scope>NUCLEOTIDE SEQUENCE [LARGE SCALE GENOMIC DNA]</scope>
</reference>
<protein>
    <submittedName>
        <fullName evidence="3">Leucine rich repeat containing 73</fullName>
    </submittedName>
</protein>
<feature type="compositionally biased region" description="Basic and acidic residues" evidence="2">
    <location>
        <begin position="283"/>
        <end position="292"/>
    </location>
</feature>
<feature type="compositionally biased region" description="Low complexity" evidence="2">
    <location>
        <begin position="297"/>
        <end position="307"/>
    </location>
</feature>
<reference evidence="3" key="2">
    <citation type="submission" date="2025-08" db="UniProtKB">
        <authorList>
            <consortium name="Ensembl"/>
        </authorList>
    </citation>
    <scope>IDENTIFICATION</scope>
</reference>
<reference evidence="3" key="3">
    <citation type="submission" date="2025-09" db="UniProtKB">
        <authorList>
            <consortium name="Ensembl"/>
        </authorList>
    </citation>
    <scope>IDENTIFICATION</scope>
</reference>
<evidence type="ECO:0000256" key="2">
    <source>
        <dbReference type="SAM" id="MobiDB-lite"/>
    </source>
</evidence>
<dbReference type="Gene3D" id="3.80.10.10">
    <property type="entry name" value="Ribonuclease Inhibitor"/>
    <property type="match status" value="2"/>
</dbReference>
<feature type="region of interest" description="Disordered" evidence="2">
    <location>
        <begin position="268"/>
        <end position="307"/>
    </location>
</feature>
<dbReference type="GeneTree" id="ENSGT00390000003256"/>
<dbReference type="AlphaFoldDB" id="A0A2R9C8K0"/>
<dbReference type="STRING" id="9597.ENSPPAP00000038149"/>
<dbReference type="Ensembl" id="ENSPPAT00000061052.1">
    <property type="protein sequence ID" value="ENSPPAP00000038149.1"/>
    <property type="gene ID" value="ENSPPAG00000041796.1"/>
</dbReference>
<gene>
    <name evidence="3" type="primary">LRRC73</name>
</gene>
<dbReference type="EMBL" id="AJFE02119594">
    <property type="status" value="NOT_ANNOTATED_CDS"/>
    <property type="molecule type" value="Genomic_DNA"/>
</dbReference>
<dbReference type="SMART" id="SM00368">
    <property type="entry name" value="LRR_RI"/>
    <property type="match status" value="7"/>
</dbReference>
<dbReference type="PANTHER" id="PTHR24111">
    <property type="entry name" value="LEUCINE-RICH REPEAT-CONTAINING PROTEIN 34"/>
    <property type="match status" value="1"/>
</dbReference>
<dbReference type="OMA" id="NTQEWER"/>
<dbReference type="Proteomes" id="UP000240080">
    <property type="component" value="Chromosome 6"/>
</dbReference>
<sequence length="327" mass="34797">MGTRRPLALWSWSRSCRQAPASGSLCQPVRDICRGLRDNAVRLLSLRGCRLCDRDFGRICRALAGATSLAQLNLNLGVVSSPSRIKQLAEALRTNRSIQSLFLHGSPLTDAGLALLNPALALHPALVALDLGDCMLGDEAINLICGLLPPDGAKSGLKELTLSANPGITPKGWSRLAIAVAHSSQVRVLNLDYNPLGDHVAGMLAVAVASSRTLEVLDLEGTGLTNQSAQTLLDMVENYPTALRSLVLAENSISPELQQQICDLLSEGEEEEEVAGGAGDTQEWERGREPAAHQRGSSSWMCPSDPSSQMVLMTSGLGDSLLAETEM</sequence>
<dbReference type="InterPro" id="IPR052201">
    <property type="entry name" value="LRR-containing_regulator"/>
</dbReference>